<dbReference type="InterPro" id="IPR041282">
    <property type="entry name" value="FYVE_2"/>
</dbReference>
<feature type="region of interest" description="Disordered" evidence="9">
    <location>
        <begin position="1694"/>
        <end position="1713"/>
    </location>
</feature>
<keyword evidence="5" id="KW-0862">Zinc</keyword>
<dbReference type="Pfam" id="PF00168">
    <property type="entry name" value="C2"/>
    <property type="match status" value="7"/>
</dbReference>
<feature type="compositionally biased region" description="Acidic residues" evidence="9">
    <location>
        <begin position="371"/>
        <end position="389"/>
    </location>
</feature>
<dbReference type="PRINTS" id="PR00399">
    <property type="entry name" value="SYNAPTOTAGMN"/>
</dbReference>
<feature type="coiled-coil region" evidence="8">
    <location>
        <begin position="28"/>
        <end position="62"/>
    </location>
</feature>
<proteinExistence type="predicted"/>
<feature type="region of interest" description="Disordered" evidence="9">
    <location>
        <begin position="1464"/>
        <end position="1507"/>
    </location>
</feature>
<dbReference type="GO" id="GO:0042043">
    <property type="term" value="F:neurexin family protein binding"/>
    <property type="evidence" value="ECO:0007669"/>
    <property type="project" value="TreeGrafter"/>
</dbReference>
<dbReference type="GO" id="GO:0006887">
    <property type="term" value="P:exocytosis"/>
    <property type="evidence" value="ECO:0007669"/>
    <property type="project" value="TreeGrafter"/>
</dbReference>
<evidence type="ECO:0000256" key="1">
    <source>
        <dbReference type="ARBA" id="ARBA00004370"/>
    </source>
</evidence>
<evidence type="ECO:0000256" key="9">
    <source>
        <dbReference type="SAM" id="MobiDB-lite"/>
    </source>
</evidence>
<dbReference type="InterPro" id="IPR035892">
    <property type="entry name" value="C2_domain_sf"/>
</dbReference>
<organism evidence="13 14">
    <name type="scientific">Clytia hemisphaerica</name>
    <dbReference type="NCBI Taxonomy" id="252671"/>
    <lineage>
        <taxon>Eukaryota</taxon>
        <taxon>Metazoa</taxon>
        <taxon>Cnidaria</taxon>
        <taxon>Hydrozoa</taxon>
        <taxon>Hydroidolina</taxon>
        <taxon>Leptothecata</taxon>
        <taxon>Obeliida</taxon>
        <taxon>Clytiidae</taxon>
        <taxon>Clytia</taxon>
    </lineage>
</organism>
<reference evidence="13" key="1">
    <citation type="submission" date="2021-01" db="UniProtKB">
        <authorList>
            <consortium name="EnsemblMetazoa"/>
        </authorList>
    </citation>
    <scope>IDENTIFICATION</scope>
</reference>
<evidence type="ECO:0000313" key="13">
    <source>
        <dbReference type="EnsemblMetazoa" id="CLYHEMP002629.3"/>
    </source>
</evidence>
<feature type="domain" description="C2" evidence="10">
    <location>
        <begin position="1533"/>
        <end position="1660"/>
    </location>
</feature>
<keyword evidence="4 7" id="KW-0863">Zinc-finger</keyword>
<dbReference type="PROSITE" id="PS50004">
    <property type="entry name" value="C2"/>
    <property type="match status" value="7"/>
</dbReference>
<dbReference type="FunFam" id="2.60.40.150:FF:000006">
    <property type="entry name" value="Synaptotagmin-like 5, isoform CRA_a"/>
    <property type="match status" value="2"/>
</dbReference>
<dbReference type="PRINTS" id="PR00360">
    <property type="entry name" value="C2DOMAIN"/>
</dbReference>
<dbReference type="SUPFAM" id="SSF49562">
    <property type="entry name" value="C2 domain (Calcium/lipid-binding domain, CaLB)"/>
    <property type="match status" value="7"/>
</dbReference>
<evidence type="ECO:0000259" key="10">
    <source>
        <dbReference type="PROSITE" id="PS50004"/>
    </source>
</evidence>
<dbReference type="GO" id="GO:0031267">
    <property type="term" value="F:small GTPase binding"/>
    <property type="evidence" value="ECO:0007669"/>
    <property type="project" value="InterPro"/>
</dbReference>
<keyword evidence="6" id="KW-0472">Membrane</keyword>
<feature type="compositionally biased region" description="Polar residues" evidence="9">
    <location>
        <begin position="233"/>
        <end position="258"/>
    </location>
</feature>
<keyword evidence="2" id="KW-0479">Metal-binding</keyword>
<dbReference type="Proteomes" id="UP000594262">
    <property type="component" value="Unplaced"/>
</dbReference>
<dbReference type="InterPro" id="IPR017455">
    <property type="entry name" value="Znf_FYVE-rel"/>
</dbReference>
<keyword evidence="3" id="KW-0677">Repeat</keyword>
<evidence type="ECO:0000259" key="12">
    <source>
        <dbReference type="PROSITE" id="PS50916"/>
    </source>
</evidence>
<feature type="compositionally biased region" description="Polar residues" evidence="9">
    <location>
        <begin position="216"/>
        <end position="226"/>
    </location>
</feature>
<dbReference type="PANTHER" id="PTHR45716">
    <property type="entry name" value="BITESIZE, ISOFORM I"/>
    <property type="match status" value="1"/>
</dbReference>
<dbReference type="PROSITE" id="PS50916">
    <property type="entry name" value="RABBD"/>
    <property type="match status" value="1"/>
</dbReference>
<feature type="region of interest" description="Disordered" evidence="9">
    <location>
        <begin position="1346"/>
        <end position="1402"/>
    </location>
</feature>
<evidence type="ECO:0000313" key="14">
    <source>
        <dbReference type="Proteomes" id="UP000594262"/>
    </source>
</evidence>
<dbReference type="InterPro" id="IPR043567">
    <property type="entry name" value="SYTL1-5_C2B"/>
</dbReference>
<dbReference type="SUPFAM" id="SSF57903">
    <property type="entry name" value="FYVE/PHD zinc finger"/>
    <property type="match status" value="1"/>
</dbReference>
<dbReference type="SMART" id="SM00239">
    <property type="entry name" value="C2"/>
    <property type="match status" value="7"/>
</dbReference>
<feature type="compositionally biased region" description="Basic and acidic residues" evidence="9">
    <location>
        <begin position="398"/>
        <end position="409"/>
    </location>
</feature>
<keyword evidence="8" id="KW-0175">Coiled coil</keyword>
<dbReference type="InterPro" id="IPR000008">
    <property type="entry name" value="C2_dom"/>
</dbReference>
<feature type="domain" description="FYVE-type" evidence="11">
    <location>
        <begin position="69"/>
        <end position="123"/>
    </location>
</feature>
<feature type="domain" description="C2" evidence="10">
    <location>
        <begin position="625"/>
        <end position="759"/>
    </location>
</feature>
<name>A0A7M5TVP3_9CNID</name>
<keyword evidence="14" id="KW-1185">Reference proteome</keyword>
<dbReference type="OrthoDB" id="10072397at2759"/>
<evidence type="ECO:0000256" key="7">
    <source>
        <dbReference type="PROSITE-ProRule" id="PRU00091"/>
    </source>
</evidence>
<evidence type="ECO:0000256" key="2">
    <source>
        <dbReference type="ARBA" id="ARBA00022723"/>
    </source>
</evidence>
<feature type="compositionally biased region" description="Acidic residues" evidence="9">
    <location>
        <begin position="351"/>
        <end position="363"/>
    </location>
</feature>
<protein>
    <submittedName>
        <fullName evidence="13">Uncharacterized protein</fullName>
    </submittedName>
</protein>
<feature type="domain" description="C2" evidence="10">
    <location>
        <begin position="992"/>
        <end position="1117"/>
    </location>
</feature>
<feature type="compositionally biased region" description="Basic residues" evidence="9">
    <location>
        <begin position="1701"/>
        <end position="1710"/>
    </location>
</feature>
<dbReference type="InterPro" id="IPR001565">
    <property type="entry name" value="Synaptotagmin"/>
</dbReference>
<feature type="compositionally biased region" description="Acidic residues" evidence="9">
    <location>
        <begin position="1374"/>
        <end position="1384"/>
    </location>
</feature>
<sequence length="1854" mass="209913">MDDSFEPVIEINKDEFTDQERRLILEVVARDEDVLRQEKSRIEHLQDELQQLEEKGVPEEDEATCGRICRRCRSPLGLVLNSGALCVSCSKTVCKDCRVETGIPSEDNTIPSWICTVCGKIREIRAESGAWFYQTTNTESDPEIVKKKKKKKAYGSFLMKKVFSKVKRSDTVIYKDPDWSEVLHKDTIAEEDEDNTYLVVSPSSSGTMNVKEGNDSTEPSSTSNGGQFVVASSEPSTSPHLNRSSSTVDAHTYSTSDQTPPPKPSQGLTEDERNTLLSIVNHNSRPSSLEVTHEELMKQDTAELDNVEIKLQSEEIEVHLVEDEKPEDEQEAIQEEETEKPSQASIYYNPGDDDSSSDEEESQLEQNNEISNEDDENGEELTYETEQVEPEIPVADELSIKEETQDDSLKVNIIPADSTDDKIADQKASTPPPGQEEEYLDELVAEFNQHADIGDADSIGSDYSDEEDIAETVQVAGELLLGFRYVPKEKLFEVQVHKAKDLIIGDSIDNSTDPYVKIYLRPETKRSAKRKTKVKKKTLNPDFDEILSFKLEYDQLISRTVAASVWHSSFTQKNKCLGEALISIDEYLESGFSFDDPTPQWYTLKGRTIKRDQVEFCGDLVANIWFKAPGFSPNEELGKKANPVKGSLEVHCIRAQNLKALHEGGFSNPFCKMVLISKNSKHDKFKTHHIKGTIDPYWDKQFSFTNVQWVDLQDAVLQFSVWDVEKGSSHVLLGGARLGLGRHDGQIHDSFGEEVEIWQKVLDYPNESKEYFIPLRSTLDSVKQKAFAPPMPVKIMTISQHEEEKKTKFGSLSNLSAKKLLNADTISLASTGSMLSLYSMAGGEHGNLTITGELLFSVKYDDLSGIFSINIEKAKGLAAVDAKKMTSDPYVKVYLLPDKNKTSKKKTMHRRKTINPIWNETIKYKLSKEDLLQKTLQLTIWNHDRLGKNDCLGEVQLNMKQYANTNKLNEEQPVWYTLQSPAPVVGGGADDNIGELVLGLKYDNEQLIVTVKEAKGLTSLTPNKMPNPFVKCYLLPDKSRKSKRKTGVQKKTNNPMWNEKFTYKHVSIDDLNTRAIEITVWDYDSSAHQFLGGVRLGLPEGDEPWKDSFKDEVHLWESMMNHLGILAEYTIPLRKTMTSVKNEQMGELPSVPMITEMNEPPKQSFALSQPSIIQEEIVAEGIPSMRLSLQWSENVDEVDKKKKKANKGVLKVILKEAKCLPEKPDGDVPSAYCKAILHPKKKSEKFATETYYKSSDPKWDANIVFEDVSLEELRTRCMEITLYDDTVETKRMDKGLHFASLRLGSGGLIEKWDDSQGPEIDLWFNVLNNPETWNTKLIPLRVDEYPEAKPKKSSSGSFKLKNITQGKSDTSSVPEEEFSDDETEQPAAELDRSGSESPRTSALRAMGGDAAQGVINMMNEQTEQTTFEAPYEGLTTISEENEIMNSVEIQRAPSMAPSITITQDVRAGDPPFAYSQSEQKENSDDDEPQFDYPIPDKSSSKKMPPQMSLLKRSTSMTSIYSTDSANVYGQVPIRGEVQFGLKYDTTTSLFEVHVFKAKGIAAVDTKKETTDPYCKVYLLPDRTKAGKKKTRTRKKTLNPEWDEILEFKINIRDLRLRTLSLTIWHQEKLGRNVFLGEVMQDMSTLLDNGSLYGTPTTNWYDLQEKAQAPTRELYRGELYISLCFEDDNFKGVREDTEDEKKKKKKKKKKDMKSNGRVNIHILKATDLPAADKDGASDPFCKVYLLPMKQSKHKRKTPVIRDTLCPVWDYRTEYDIDYEDLGDHGIEFSVWDWDRGNSNDLLGCARIGPGNNSGEWDDANGVEIEAWRHMIDNPNVWKEFKIKLRSELKSRNKKK</sequence>
<evidence type="ECO:0000256" key="8">
    <source>
        <dbReference type="SAM" id="Coils"/>
    </source>
</evidence>
<dbReference type="GO" id="GO:0016020">
    <property type="term" value="C:membrane"/>
    <property type="evidence" value="ECO:0007669"/>
    <property type="project" value="UniProtKB-SubCell"/>
</dbReference>
<evidence type="ECO:0000256" key="6">
    <source>
        <dbReference type="ARBA" id="ARBA00023136"/>
    </source>
</evidence>
<feature type="compositionally biased region" description="Acidic residues" evidence="9">
    <location>
        <begin position="324"/>
        <end position="338"/>
    </location>
</feature>
<dbReference type="Pfam" id="PF02318">
    <property type="entry name" value="FYVE_2"/>
    <property type="match status" value="1"/>
</dbReference>
<dbReference type="Gene3D" id="3.30.40.10">
    <property type="entry name" value="Zinc/RING finger domain, C3HC4 (zinc finger)"/>
    <property type="match status" value="1"/>
</dbReference>
<feature type="domain" description="RabBD" evidence="12">
    <location>
        <begin position="10"/>
        <end position="135"/>
    </location>
</feature>
<evidence type="ECO:0000256" key="3">
    <source>
        <dbReference type="ARBA" id="ARBA00022737"/>
    </source>
</evidence>
<evidence type="ECO:0000259" key="11">
    <source>
        <dbReference type="PROSITE" id="PS50178"/>
    </source>
</evidence>
<feature type="compositionally biased region" description="Polar residues" evidence="9">
    <location>
        <begin position="1353"/>
        <end position="1373"/>
    </location>
</feature>
<evidence type="ECO:0000256" key="4">
    <source>
        <dbReference type="ARBA" id="ARBA00022771"/>
    </source>
</evidence>
<dbReference type="PROSITE" id="PS50178">
    <property type="entry name" value="ZF_FYVE"/>
    <property type="match status" value="1"/>
</dbReference>
<feature type="domain" description="C2" evidence="10">
    <location>
        <begin position="850"/>
        <end position="976"/>
    </location>
</feature>
<feature type="region of interest" description="Disordered" evidence="9">
    <location>
        <begin position="193"/>
        <end position="269"/>
    </location>
</feature>
<feature type="domain" description="C2" evidence="10">
    <location>
        <begin position="475"/>
        <end position="602"/>
    </location>
</feature>
<feature type="region of interest" description="Disordered" evidence="9">
    <location>
        <begin position="318"/>
        <end position="435"/>
    </location>
</feature>
<dbReference type="GO" id="GO:0006886">
    <property type="term" value="P:intracellular protein transport"/>
    <property type="evidence" value="ECO:0007669"/>
    <property type="project" value="InterPro"/>
</dbReference>
<dbReference type="PANTHER" id="PTHR45716:SF2">
    <property type="entry name" value="BITESIZE, ISOFORM I"/>
    <property type="match status" value="1"/>
</dbReference>
<dbReference type="CDD" id="cd04020">
    <property type="entry name" value="C2B_SLP_1-2-3-4"/>
    <property type="match status" value="1"/>
</dbReference>
<evidence type="ECO:0000256" key="5">
    <source>
        <dbReference type="ARBA" id="ARBA00022833"/>
    </source>
</evidence>
<dbReference type="InterPro" id="IPR013083">
    <property type="entry name" value="Znf_RING/FYVE/PHD"/>
</dbReference>
<dbReference type="CDD" id="cd15747">
    <property type="entry name" value="FYVE_Slp3_4_5"/>
    <property type="match status" value="1"/>
</dbReference>
<feature type="domain" description="C2" evidence="10">
    <location>
        <begin position="1697"/>
        <end position="1827"/>
    </location>
</feature>
<dbReference type="EnsemblMetazoa" id="CLYHEMT002629.3">
    <property type="protein sequence ID" value="CLYHEMP002629.3"/>
    <property type="gene ID" value="CLYHEMG002629"/>
</dbReference>
<accession>A0A7M5TVP3</accession>
<dbReference type="GO" id="GO:0008270">
    <property type="term" value="F:zinc ion binding"/>
    <property type="evidence" value="ECO:0007669"/>
    <property type="project" value="UniProtKB-KW"/>
</dbReference>
<dbReference type="CDD" id="cd08521">
    <property type="entry name" value="C2A_SLP"/>
    <property type="match status" value="2"/>
</dbReference>
<dbReference type="InterPro" id="IPR011011">
    <property type="entry name" value="Znf_FYVE_PHD"/>
</dbReference>
<comment type="subcellular location">
    <subcellularLocation>
        <location evidence="1">Membrane</location>
    </subcellularLocation>
</comment>
<dbReference type="InterPro" id="IPR010911">
    <property type="entry name" value="Rab_BD"/>
</dbReference>
<dbReference type="Gene3D" id="2.60.40.150">
    <property type="entry name" value="C2 domain"/>
    <property type="match status" value="7"/>
</dbReference>
<feature type="domain" description="C2" evidence="10">
    <location>
        <begin position="1191"/>
        <end position="1324"/>
    </location>
</feature>